<dbReference type="PANTHER" id="PTHR30153:SF2">
    <property type="entry name" value="REPLICATIVE DNA HELICASE"/>
    <property type="match status" value="1"/>
</dbReference>
<dbReference type="NCBIfam" id="NF004384">
    <property type="entry name" value="PRK05748.1"/>
    <property type="match status" value="1"/>
</dbReference>
<dbReference type="GO" id="GO:1990077">
    <property type="term" value="C:primosome complex"/>
    <property type="evidence" value="ECO:0007669"/>
    <property type="project" value="UniProtKB-UniRule"/>
</dbReference>
<keyword evidence="5 12" id="KW-0378">Hydrolase</keyword>
<dbReference type="NCBIfam" id="TIGR00665">
    <property type="entry name" value="DnaB"/>
    <property type="match status" value="1"/>
</dbReference>
<comment type="caution">
    <text evidence="14">The sequence shown here is derived from an EMBL/GenBank/DDBJ whole genome shotgun (WGS) entry which is preliminary data.</text>
</comment>
<sequence length="444" mass="49789">MSDLMNLGKIPPHNSEAEQTVLGAALIDHVAVEKTVDLLNNEDFYFEANREIFDSIKQVHSQNIPVDALTVTEELKKRGKIEYVGGFEYLARLTENIITSKNVEAYCNIIKEKSTLRKLISASSEIIEKGFKESDDVQKIIELAESRIFSISQNRGVNSFSQIKDVLMNVFNQLEERAMNKGSLTGITTGYDDLDRMTSGLQRSDLILLAARPSMGKTALALNIAMNAVKSGASVALFSLEMSKEQYVQRIISMESMVESTKLRSGNLDDDDWSRLISVMSTISNYNVFIDDTASVSLFEVMSKCRRLKIESGLDMVIVDYLQLMTDGGRSGDNRQQEISNISRGLKAMARELNCPVIALSQLSRAPELRNDHRPIMSDLRESGAIEQDADVVMMLYRDEYYLKEESEKKGITDVIITKQRNGPVGTVELAWIGQYTKFGNIQK</sequence>
<dbReference type="GO" id="GO:0042802">
    <property type="term" value="F:identical protein binding"/>
    <property type="evidence" value="ECO:0007669"/>
    <property type="project" value="UniProtKB-ARBA"/>
</dbReference>
<comment type="catalytic activity">
    <reaction evidence="10 12">
        <text>ATP + H2O = ADP + phosphate + H(+)</text>
        <dbReference type="Rhea" id="RHEA:13065"/>
        <dbReference type="ChEBI" id="CHEBI:15377"/>
        <dbReference type="ChEBI" id="CHEBI:15378"/>
        <dbReference type="ChEBI" id="CHEBI:30616"/>
        <dbReference type="ChEBI" id="CHEBI:43474"/>
        <dbReference type="ChEBI" id="CHEBI:456216"/>
        <dbReference type="EC" id="5.6.2.3"/>
    </reaction>
</comment>
<keyword evidence="15" id="KW-1185">Reference proteome</keyword>
<keyword evidence="9" id="KW-0413">Isomerase</keyword>
<name>A0A562JJW2_9FIRM</name>
<organism evidence="14 15">
    <name type="scientific">Sedimentibacter saalensis</name>
    <dbReference type="NCBI Taxonomy" id="130788"/>
    <lineage>
        <taxon>Bacteria</taxon>
        <taxon>Bacillati</taxon>
        <taxon>Bacillota</taxon>
        <taxon>Tissierellia</taxon>
        <taxon>Sedimentibacter</taxon>
    </lineage>
</organism>
<evidence type="ECO:0000256" key="1">
    <source>
        <dbReference type="ARBA" id="ARBA00008428"/>
    </source>
</evidence>
<evidence type="ECO:0000256" key="3">
    <source>
        <dbReference type="ARBA" id="ARBA00022705"/>
    </source>
</evidence>
<evidence type="ECO:0000256" key="10">
    <source>
        <dbReference type="ARBA" id="ARBA00048954"/>
    </source>
</evidence>
<evidence type="ECO:0000313" key="14">
    <source>
        <dbReference type="EMBL" id="TWH83542.1"/>
    </source>
</evidence>
<accession>A0A562JJW2</accession>
<dbReference type="GO" id="GO:0005524">
    <property type="term" value="F:ATP binding"/>
    <property type="evidence" value="ECO:0007669"/>
    <property type="project" value="UniProtKB-UniRule"/>
</dbReference>
<dbReference type="SUPFAM" id="SSF48024">
    <property type="entry name" value="N-terminal domain of DnaB helicase"/>
    <property type="match status" value="1"/>
</dbReference>
<dbReference type="Proteomes" id="UP000315343">
    <property type="component" value="Unassembled WGS sequence"/>
</dbReference>
<evidence type="ECO:0000256" key="2">
    <source>
        <dbReference type="ARBA" id="ARBA00022515"/>
    </source>
</evidence>
<evidence type="ECO:0000313" key="15">
    <source>
        <dbReference type="Proteomes" id="UP000315343"/>
    </source>
</evidence>
<dbReference type="FunFam" id="3.40.50.300:FF:000076">
    <property type="entry name" value="Replicative DNA helicase"/>
    <property type="match status" value="1"/>
</dbReference>
<keyword evidence="3 12" id="KW-0235">DNA replication</keyword>
<evidence type="ECO:0000256" key="4">
    <source>
        <dbReference type="ARBA" id="ARBA00022741"/>
    </source>
</evidence>
<dbReference type="InterPro" id="IPR016136">
    <property type="entry name" value="DNA_helicase_N/primase_C"/>
</dbReference>
<keyword evidence="6 12" id="KW-0347">Helicase</keyword>
<dbReference type="InterPro" id="IPR007692">
    <property type="entry name" value="DNA_helicase_DnaB"/>
</dbReference>
<dbReference type="PANTHER" id="PTHR30153">
    <property type="entry name" value="REPLICATIVE DNA HELICASE DNAB"/>
    <property type="match status" value="1"/>
</dbReference>
<dbReference type="GO" id="GO:0016887">
    <property type="term" value="F:ATP hydrolysis activity"/>
    <property type="evidence" value="ECO:0007669"/>
    <property type="project" value="RHEA"/>
</dbReference>
<dbReference type="InterPro" id="IPR007693">
    <property type="entry name" value="DNA_helicase_DnaB-like_N"/>
</dbReference>
<dbReference type="InterPro" id="IPR007694">
    <property type="entry name" value="DNA_helicase_DnaB-like_C"/>
</dbReference>
<proteinExistence type="inferred from homology"/>
<evidence type="ECO:0000259" key="13">
    <source>
        <dbReference type="PROSITE" id="PS51199"/>
    </source>
</evidence>
<dbReference type="GO" id="GO:0003677">
    <property type="term" value="F:DNA binding"/>
    <property type="evidence" value="ECO:0007669"/>
    <property type="project" value="UniProtKB-UniRule"/>
</dbReference>
<evidence type="ECO:0000256" key="8">
    <source>
        <dbReference type="ARBA" id="ARBA00023125"/>
    </source>
</evidence>
<comment type="function">
    <text evidence="12">The main replicative DNA helicase, it participates in initiation and elongation during chromosome replication. Travels ahead of the DNA replisome, separating dsDNA into templates for DNA synthesis. A processive ATP-dependent 5'-3' DNA helicase it has DNA-dependent ATPase activity.</text>
</comment>
<dbReference type="AlphaFoldDB" id="A0A562JJW2"/>
<comment type="similarity">
    <text evidence="1 12">Belongs to the helicase family. DnaB subfamily.</text>
</comment>
<dbReference type="Pfam" id="PF00772">
    <property type="entry name" value="DnaB"/>
    <property type="match status" value="1"/>
</dbReference>
<dbReference type="Gene3D" id="1.10.860.10">
    <property type="entry name" value="DNAb Helicase, Chain A"/>
    <property type="match status" value="1"/>
</dbReference>
<dbReference type="SUPFAM" id="SSF52540">
    <property type="entry name" value="P-loop containing nucleoside triphosphate hydrolases"/>
    <property type="match status" value="1"/>
</dbReference>
<protein>
    <recommendedName>
        <fullName evidence="11 12">Replicative DNA helicase</fullName>
        <ecNumber evidence="11 12">5.6.2.3</ecNumber>
    </recommendedName>
</protein>
<dbReference type="Pfam" id="PF03796">
    <property type="entry name" value="DnaB_C"/>
    <property type="match status" value="1"/>
</dbReference>
<dbReference type="EC" id="5.6.2.3" evidence="11 12"/>
<reference evidence="14 15" key="1">
    <citation type="submission" date="2019-07" db="EMBL/GenBank/DDBJ databases">
        <title>Genomic Encyclopedia of Type Strains, Phase I: the one thousand microbial genomes (KMG-I) project.</title>
        <authorList>
            <person name="Kyrpides N."/>
        </authorList>
    </citation>
    <scope>NUCLEOTIDE SEQUENCE [LARGE SCALE GENOMIC DNA]</scope>
    <source>
        <strain evidence="14 15">DSM 13558</strain>
    </source>
</reference>
<dbReference type="InterPro" id="IPR027417">
    <property type="entry name" value="P-loop_NTPase"/>
</dbReference>
<dbReference type="EMBL" id="VLKH01000001">
    <property type="protein sequence ID" value="TWH83542.1"/>
    <property type="molecule type" value="Genomic_DNA"/>
</dbReference>
<keyword evidence="2 12" id="KW-0639">Primosome</keyword>
<keyword evidence="8 12" id="KW-0238">DNA-binding</keyword>
<dbReference type="PROSITE" id="PS51199">
    <property type="entry name" value="SF4_HELICASE"/>
    <property type="match status" value="1"/>
</dbReference>
<keyword evidence="4 12" id="KW-0547">Nucleotide-binding</keyword>
<evidence type="ECO:0000256" key="12">
    <source>
        <dbReference type="RuleBase" id="RU362085"/>
    </source>
</evidence>
<evidence type="ECO:0000256" key="6">
    <source>
        <dbReference type="ARBA" id="ARBA00022806"/>
    </source>
</evidence>
<keyword evidence="7 12" id="KW-0067">ATP-binding</keyword>
<dbReference type="GO" id="GO:0043139">
    <property type="term" value="F:5'-3' DNA helicase activity"/>
    <property type="evidence" value="ECO:0007669"/>
    <property type="project" value="UniProtKB-EC"/>
</dbReference>
<evidence type="ECO:0000256" key="7">
    <source>
        <dbReference type="ARBA" id="ARBA00022840"/>
    </source>
</evidence>
<evidence type="ECO:0000256" key="9">
    <source>
        <dbReference type="ARBA" id="ARBA00023235"/>
    </source>
</evidence>
<dbReference type="InterPro" id="IPR036185">
    <property type="entry name" value="DNA_heli_DnaB-like_N_sf"/>
</dbReference>
<dbReference type="CDD" id="cd00984">
    <property type="entry name" value="DnaB_C"/>
    <property type="match status" value="1"/>
</dbReference>
<dbReference type="GO" id="GO:0005829">
    <property type="term" value="C:cytosol"/>
    <property type="evidence" value="ECO:0007669"/>
    <property type="project" value="TreeGrafter"/>
</dbReference>
<dbReference type="Gene3D" id="3.40.50.300">
    <property type="entry name" value="P-loop containing nucleotide triphosphate hydrolases"/>
    <property type="match status" value="1"/>
</dbReference>
<dbReference type="GO" id="GO:0006269">
    <property type="term" value="P:DNA replication, synthesis of primer"/>
    <property type="evidence" value="ECO:0007669"/>
    <property type="project" value="UniProtKB-UniRule"/>
</dbReference>
<dbReference type="FunFam" id="1.10.860.10:FF:000001">
    <property type="entry name" value="Replicative DNA helicase"/>
    <property type="match status" value="1"/>
</dbReference>
<evidence type="ECO:0000256" key="5">
    <source>
        <dbReference type="ARBA" id="ARBA00022801"/>
    </source>
</evidence>
<gene>
    <name evidence="14" type="ORF">LY60_00152</name>
</gene>
<evidence type="ECO:0000256" key="11">
    <source>
        <dbReference type="NCBIfam" id="TIGR00665"/>
    </source>
</evidence>
<feature type="domain" description="SF4 helicase" evidence="13">
    <location>
        <begin position="180"/>
        <end position="444"/>
    </location>
</feature>